<accession>A0ABS7T015</accession>
<comment type="caution">
    <text evidence="2">The sequence shown here is derived from an EMBL/GenBank/DDBJ whole genome shotgun (WGS) entry which is preliminary data.</text>
</comment>
<evidence type="ECO:0000313" key="3">
    <source>
        <dbReference type="Proteomes" id="UP000734271"/>
    </source>
</evidence>
<dbReference type="SMART" id="SM00450">
    <property type="entry name" value="RHOD"/>
    <property type="match status" value="1"/>
</dbReference>
<dbReference type="Pfam" id="PF00581">
    <property type="entry name" value="Rhodanese"/>
    <property type="match status" value="1"/>
</dbReference>
<dbReference type="PANTHER" id="PTHR43031">
    <property type="entry name" value="FAD-DEPENDENT OXIDOREDUCTASE"/>
    <property type="match status" value="1"/>
</dbReference>
<dbReference type="PROSITE" id="PS50206">
    <property type="entry name" value="RHODANESE_3"/>
    <property type="match status" value="1"/>
</dbReference>
<feature type="domain" description="Rhodanese" evidence="1">
    <location>
        <begin position="14"/>
        <end position="90"/>
    </location>
</feature>
<dbReference type="InterPro" id="IPR001763">
    <property type="entry name" value="Rhodanese-like_dom"/>
</dbReference>
<evidence type="ECO:0000313" key="2">
    <source>
        <dbReference type="EMBL" id="MBZ2387124.1"/>
    </source>
</evidence>
<dbReference type="Gene3D" id="3.40.250.10">
    <property type="entry name" value="Rhodanese-like domain"/>
    <property type="match status" value="1"/>
</dbReference>
<dbReference type="InterPro" id="IPR050229">
    <property type="entry name" value="GlpE_sulfurtransferase"/>
</dbReference>
<gene>
    <name evidence="2" type="ORF">K8P03_07495</name>
</gene>
<keyword evidence="3" id="KW-1185">Reference proteome</keyword>
<dbReference type="RefSeq" id="WP_223420003.1">
    <property type="nucleotide sequence ID" value="NZ_JAIPME010000002.1"/>
</dbReference>
<dbReference type="Proteomes" id="UP000734271">
    <property type="component" value="Unassembled WGS sequence"/>
</dbReference>
<evidence type="ECO:0000259" key="1">
    <source>
        <dbReference type="PROSITE" id="PS50206"/>
    </source>
</evidence>
<dbReference type="PANTHER" id="PTHR43031:SF16">
    <property type="entry name" value="OXIDOREDUCTASE"/>
    <property type="match status" value="1"/>
</dbReference>
<name>A0ABS7T015_9FIRM</name>
<dbReference type="EMBL" id="JAIPME010000002">
    <property type="protein sequence ID" value="MBZ2387124.1"/>
    <property type="molecule type" value="Genomic_DNA"/>
</dbReference>
<dbReference type="InterPro" id="IPR036873">
    <property type="entry name" value="Rhodanese-like_dom_sf"/>
</dbReference>
<proteinExistence type="predicted"/>
<dbReference type="SUPFAM" id="SSF52821">
    <property type="entry name" value="Rhodanese/Cell cycle control phosphatase"/>
    <property type="match status" value="1"/>
</dbReference>
<dbReference type="CDD" id="cd00158">
    <property type="entry name" value="RHOD"/>
    <property type="match status" value="1"/>
</dbReference>
<sequence length="98" mass="11116">MDIKAISGDDLLKLDPTYKIIDVRTEEEYKNGHIKNAINIPLDKILENDFDLGKDEKLIIHCRTNGRSKMAVKKLAALGYKNLSLAPGVELFDYKLIK</sequence>
<organism evidence="2 3">
    <name type="scientific">Anaerococcus murdochii</name>
    <dbReference type="NCBI Taxonomy" id="411577"/>
    <lineage>
        <taxon>Bacteria</taxon>
        <taxon>Bacillati</taxon>
        <taxon>Bacillota</taxon>
        <taxon>Tissierellia</taxon>
        <taxon>Tissierellales</taxon>
        <taxon>Peptoniphilaceae</taxon>
        <taxon>Anaerococcus</taxon>
    </lineage>
</organism>
<reference evidence="2 3" key="1">
    <citation type="submission" date="2021-08" db="EMBL/GenBank/DDBJ databases">
        <title>FDA dAtabase for Regulatory Grade micrObial Sequences (FDA-ARGOS): Supporting development and validation of Infectious Disease Dx tests.</title>
        <authorList>
            <person name="Sproer C."/>
            <person name="Gronow S."/>
            <person name="Severitt S."/>
            <person name="Schroder I."/>
            <person name="Tallon L."/>
            <person name="Sadzewicz L."/>
            <person name="Zhao X."/>
            <person name="Boylan J."/>
            <person name="Ott S."/>
            <person name="Bowen H."/>
            <person name="Vavikolanu K."/>
            <person name="Hazen T."/>
            <person name="Aluvathingal J."/>
            <person name="Nadendla S."/>
            <person name="Lowell S."/>
            <person name="Myers T."/>
            <person name="Yan Y."/>
            <person name="Sichtig H."/>
        </authorList>
    </citation>
    <scope>NUCLEOTIDE SEQUENCE [LARGE SCALE GENOMIC DNA]</scope>
    <source>
        <strain evidence="2 3">FDAARGOS_1460</strain>
    </source>
</reference>
<protein>
    <submittedName>
        <fullName evidence="2">Rhodanese-like domain-containing protein</fullName>
    </submittedName>
</protein>